<proteinExistence type="predicted"/>
<keyword evidence="2" id="KW-1185">Reference proteome</keyword>
<name>A0ABT0VFU5_9LACO</name>
<accession>A0ABT0VFU5</accession>
<dbReference type="Proteomes" id="UP001057481">
    <property type="component" value="Unassembled WGS sequence"/>
</dbReference>
<dbReference type="RefSeq" id="WP_205143136.1">
    <property type="nucleotide sequence ID" value="NZ_JAFBDN010000003.1"/>
</dbReference>
<protein>
    <submittedName>
        <fullName evidence="1">Uncharacterized protein</fullName>
    </submittedName>
</protein>
<reference evidence="1" key="1">
    <citation type="submission" date="2021-04" db="EMBL/GenBank/DDBJ databases">
        <title>Taxonomic assessment of Weissella genus.</title>
        <authorList>
            <person name="Fanelli F."/>
            <person name="Chieffi D."/>
            <person name="Dell'Aquila A."/>
            <person name="Gyu-Sung C."/>
            <person name="Franz C.M.A.P."/>
            <person name="Fusco V."/>
        </authorList>
    </citation>
    <scope>NUCLEOTIDE SEQUENCE</scope>
    <source>
        <strain evidence="1">LMG 25373</strain>
    </source>
</reference>
<sequence>MKLDQVKSKFGKLRWYYDLPGKELGIHAFDFLGSRSIRMFPEGEKDSLESMIAECVKKYEAKSRTICEHCGADNAELCNEPPVFRWISTLCPSCKEERIVLYNKKVEEHERYKEKILNLKKKADSSD</sequence>
<comment type="caution">
    <text evidence="1">The sequence shown here is derived from an EMBL/GenBank/DDBJ whole genome shotgun (WGS) entry which is preliminary data.</text>
</comment>
<evidence type="ECO:0000313" key="1">
    <source>
        <dbReference type="EMBL" id="MCM2436691.1"/>
    </source>
</evidence>
<organism evidence="1 2">
    <name type="scientific">Periweissella beninensis</name>
    <dbReference type="NCBI Taxonomy" id="504936"/>
    <lineage>
        <taxon>Bacteria</taxon>
        <taxon>Bacillati</taxon>
        <taxon>Bacillota</taxon>
        <taxon>Bacilli</taxon>
        <taxon>Lactobacillales</taxon>
        <taxon>Lactobacillaceae</taxon>
        <taxon>Periweissella</taxon>
    </lineage>
</organism>
<evidence type="ECO:0000313" key="2">
    <source>
        <dbReference type="Proteomes" id="UP001057481"/>
    </source>
</evidence>
<dbReference type="EMBL" id="JAGMVS010000038">
    <property type="protein sequence ID" value="MCM2436691.1"/>
    <property type="molecule type" value="Genomic_DNA"/>
</dbReference>
<gene>
    <name evidence="1" type="ORF">KAK10_01935</name>
</gene>